<dbReference type="InterPro" id="IPR044922">
    <property type="entry name" value="DUF2063_N_sf"/>
</dbReference>
<proteinExistence type="predicted"/>
<keyword evidence="3" id="KW-1185">Reference proteome</keyword>
<evidence type="ECO:0000313" key="2">
    <source>
        <dbReference type="EMBL" id="MEX5727221.1"/>
    </source>
</evidence>
<gene>
    <name evidence="2" type="ORF">Ga0609869_000574</name>
</gene>
<name>A0ABV3XPG9_9RHOB</name>
<evidence type="ECO:0000259" key="1">
    <source>
        <dbReference type="Pfam" id="PF09836"/>
    </source>
</evidence>
<dbReference type="Gene3D" id="1.10.150.690">
    <property type="entry name" value="DUF2063"/>
    <property type="match status" value="1"/>
</dbReference>
<organism evidence="2 3">
    <name type="scientific">Rhodovulum iodosum</name>
    <dbReference type="NCBI Taxonomy" id="68291"/>
    <lineage>
        <taxon>Bacteria</taxon>
        <taxon>Pseudomonadati</taxon>
        <taxon>Pseudomonadota</taxon>
        <taxon>Alphaproteobacteria</taxon>
        <taxon>Rhodobacterales</taxon>
        <taxon>Paracoccaceae</taxon>
        <taxon>Rhodovulum</taxon>
    </lineage>
</organism>
<accession>A0ABV3XPG9</accession>
<dbReference type="EMBL" id="JBEHHI010000001">
    <property type="protein sequence ID" value="MEX5727221.1"/>
    <property type="molecule type" value="Genomic_DNA"/>
</dbReference>
<evidence type="ECO:0000313" key="3">
    <source>
        <dbReference type="Proteomes" id="UP001560019"/>
    </source>
</evidence>
<comment type="caution">
    <text evidence="2">The sequence shown here is derived from an EMBL/GenBank/DDBJ whole genome shotgun (WGS) entry which is preliminary data.</text>
</comment>
<dbReference type="Proteomes" id="UP001560019">
    <property type="component" value="Unassembled WGS sequence"/>
</dbReference>
<dbReference type="RefSeq" id="WP_125407967.1">
    <property type="nucleotide sequence ID" value="NZ_JBEHHI010000001.1"/>
</dbReference>
<feature type="domain" description="Putative DNA-binding" evidence="1">
    <location>
        <begin position="4"/>
        <end position="94"/>
    </location>
</feature>
<dbReference type="Pfam" id="PF09836">
    <property type="entry name" value="DUF2063"/>
    <property type="match status" value="1"/>
</dbReference>
<reference evidence="2 3" key="1">
    <citation type="submission" date="2024-06" db="EMBL/GenBank/DDBJ databases">
        <title>Genome of Rhodovulum iodosum, a marine photoferrotroph.</title>
        <authorList>
            <person name="Bianchini G."/>
            <person name="Nikeleit V."/>
            <person name="Kappler A."/>
            <person name="Bryce C."/>
            <person name="Sanchez-Baracaldo P."/>
        </authorList>
    </citation>
    <scope>NUCLEOTIDE SEQUENCE [LARGE SCALE GENOMIC DNA]</scope>
    <source>
        <strain evidence="2 3">UT/N1</strain>
    </source>
</reference>
<dbReference type="InterPro" id="IPR018640">
    <property type="entry name" value="DUF2063"/>
</dbReference>
<sequence>MVRQGEFTQALLDPSAAVPPGLTGPDGRPAGKRFAVYRNNVAVSLTKALETGFPVVRKLVGDDFFTAMAGVFLRSHPPRSPRLTLYGETFPAFLEGFGPAQRLVYLPDVARLEMALRESYHAADSDPIAPDALAALPPEALMGARLHLAPALRLIRSRWPVFGIWRANTAAAAPKPAAGPEDVLVVRPGYDPVPLPLPPGGGGFVAALMHGRPLGEAVAAAEEECQDFNLSAVLQILLDHAALVDVTGEDAP</sequence>
<protein>
    <recommendedName>
        <fullName evidence="1">Putative DNA-binding domain-containing protein</fullName>
    </recommendedName>
</protein>